<dbReference type="InterPro" id="IPR004367">
    <property type="entry name" value="Cyclin_C-dom"/>
</dbReference>
<dbReference type="SUPFAM" id="SSF47954">
    <property type="entry name" value="Cyclin-like"/>
    <property type="match status" value="2"/>
</dbReference>
<gene>
    <name evidence="6" type="ORF">ILUMI_06014</name>
</gene>
<evidence type="ECO:0000256" key="4">
    <source>
        <dbReference type="RuleBase" id="RU000383"/>
    </source>
</evidence>
<dbReference type="InterPro" id="IPR046965">
    <property type="entry name" value="Cyclin_A/B-like"/>
</dbReference>
<dbReference type="PROSITE" id="PS00292">
    <property type="entry name" value="CYCLINS"/>
    <property type="match status" value="1"/>
</dbReference>
<evidence type="ECO:0000259" key="5">
    <source>
        <dbReference type="SMART" id="SM00385"/>
    </source>
</evidence>
<dbReference type="OrthoDB" id="5590282at2759"/>
<dbReference type="CDD" id="cd20507">
    <property type="entry name" value="CYCLIN_CCNB1-like_rpt1"/>
    <property type="match status" value="1"/>
</dbReference>
<dbReference type="GO" id="GO:0044772">
    <property type="term" value="P:mitotic cell cycle phase transition"/>
    <property type="evidence" value="ECO:0007669"/>
    <property type="project" value="InterPro"/>
</dbReference>
<dbReference type="GO" id="GO:0016538">
    <property type="term" value="F:cyclin-dependent protein serine/threonine kinase regulator activity"/>
    <property type="evidence" value="ECO:0007669"/>
    <property type="project" value="InterPro"/>
</dbReference>
<accession>A0A8K0GI53</accession>
<dbReference type="Gene3D" id="1.10.472.10">
    <property type="entry name" value="Cyclin-like"/>
    <property type="match status" value="2"/>
</dbReference>
<organism evidence="6 7">
    <name type="scientific">Ignelater luminosus</name>
    <name type="common">Cucubano</name>
    <name type="synonym">Pyrophorus luminosus</name>
    <dbReference type="NCBI Taxonomy" id="2038154"/>
    <lineage>
        <taxon>Eukaryota</taxon>
        <taxon>Metazoa</taxon>
        <taxon>Ecdysozoa</taxon>
        <taxon>Arthropoda</taxon>
        <taxon>Hexapoda</taxon>
        <taxon>Insecta</taxon>
        <taxon>Pterygota</taxon>
        <taxon>Neoptera</taxon>
        <taxon>Endopterygota</taxon>
        <taxon>Coleoptera</taxon>
        <taxon>Polyphaga</taxon>
        <taxon>Elateriformia</taxon>
        <taxon>Elateroidea</taxon>
        <taxon>Elateridae</taxon>
        <taxon>Agrypninae</taxon>
        <taxon>Pyrophorini</taxon>
        <taxon>Ignelater</taxon>
    </lineage>
</organism>
<reference evidence="6" key="1">
    <citation type="submission" date="2019-08" db="EMBL/GenBank/DDBJ databases">
        <title>The genome of the North American firefly Photinus pyralis.</title>
        <authorList>
            <consortium name="Photinus pyralis genome working group"/>
            <person name="Fallon T.R."/>
            <person name="Sander Lower S.E."/>
            <person name="Weng J.-K."/>
        </authorList>
    </citation>
    <scope>NUCLEOTIDE SEQUENCE</scope>
    <source>
        <strain evidence="6">TRF0915ILg1</strain>
        <tissue evidence="6">Whole body</tissue>
    </source>
</reference>
<dbReference type="FunFam" id="1.10.472.10:FF:000001">
    <property type="entry name" value="G2/mitotic-specific cyclin"/>
    <property type="match status" value="1"/>
</dbReference>
<dbReference type="Pfam" id="PF02984">
    <property type="entry name" value="Cyclin_C"/>
    <property type="match status" value="1"/>
</dbReference>
<evidence type="ECO:0000313" key="6">
    <source>
        <dbReference type="EMBL" id="KAF2900166.1"/>
    </source>
</evidence>
<dbReference type="Proteomes" id="UP000801492">
    <property type="component" value="Unassembled WGS sequence"/>
</dbReference>
<dbReference type="InterPro" id="IPR006671">
    <property type="entry name" value="Cyclin_N"/>
</dbReference>
<evidence type="ECO:0000256" key="1">
    <source>
        <dbReference type="ARBA" id="ARBA00022618"/>
    </source>
</evidence>
<keyword evidence="2 4" id="KW-0195">Cyclin</keyword>
<dbReference type="SMART" id="SM00385">
    <property type="entry name" value="CYCLIN"/>
    <property type="match status" value="2"/>
</dbReference>
<dbReference type="AlphaFoldDB" id="A0A8K0GI53"/>
<feature type="non-terminal residue" evidence="6">
    <location>
        <position position="380"/>
    </location>
</feature>
<dbReference type="PANTHER" id="PTHR10177">
    <property type="entry name" value="CYCLINS"/>
    <property type="match status" value="1"/>
</dbReference>
<feature type="domain" description="Cyclin-like" evidence="5">
    <location>
        <begin position="202"/>
        <end position="287"/>
    </location>
</feature>
<evidence type="ECO:0000256" key="2">
    <source>
        <dbReference type="ARBA" id="ARBA00023127"/>
    </source>
</evidence>
<comment type="similarity">
    <text evidence="4">Belongs to the cyclin family.</text>
</comment>
<dbReference type="InterPro" id="IPR036915">
    <property type="entry name" value="Cyclin-like_sf"/>
</dbReference>
<keyword evidence="3" id="KW-0131">Cell cycle</keyword>
<evidence type="ECO:0000313" key="7">
    <source>
        <dbReference type="Proteomes" id="UP000801492"/>
    </source>
</evidence>
<dbReference type="Pfam" id="PF00134">
    <property type="entry name" value="Cyclin_N"/>
    <property type="match status" value="1"/>
</dbReference>
<dbReference type="InterPro" id="IPR013763">
    <property type="entry name" value="Cyclin-like_dom"/>
</dbReference>
<dbReference type="GO" id="GO:0005634">
    <property type="term" value="C:nucleus"/>
    <property type="evidence" value="ECO:0007669"/>
    <property type="project" value="UniProtKB-ARBA"/>
</dbReference>
<name>A0A8K0GI53_IGNLU</name>
<dbReference type="GO" id="GO:0051301">
    <property type="term" value="P:cell division"/>
    <property type="evidence" value="ECO:0007669"/>
    <property type="project" value="UniProtKB-KW"/>
</dbReference>
<dbReference type="PIRSF" id="PIRSF001771">
    <property type="entry name" value="Cyclin_A_B_D_E"/>
    <property type="match status" value="1"/>
</dbReference>
<keyword evidence="1" id="KW-0132">Cell division</keyword>
<evidence type="ECO:0000256" key="3">
    <source>
        <dbReference type="ARBA" id="ARBA00023306"/>
    </source>
</evidence>
<feature type="domain" description="Cyclin-like" evidence="5">
    <location>
        <begin position="300"/>
        <end position="380"/>
    </location>
</feature>
<dbReference type="InterPro" id="IPR039361">
    <property type="entry name" value="Cyclin"/>
</dbReference>
<dbReference type="InterPro" id="IPR048258">
    <property type="entry name" value="Cyclins_cyclin-box"/>
</dbReference>
<keyword evidence="7" id="KW-1185">Reference proteome</keyword>
<sequence>MSVHQRTMEATIANRENLNTRPGKASFLKPAVTKRPVLGDVDNNKIHNKEINQSNVNKKPIATTKVGPTQVPKQPTVKLQNPTVKPTTRVVLRKTETTEKKTEIINKTRTTTTLKRQESTVLKHVVHVANDHKIGEETAFSSKQLLGVIDVDANNKGDPFLVTEYIQDIFCHLRSLEQDHKIRENHLSTHRSTPRMRSVLVNWMVDVHINFKFLLETLHLSVAILDRYLQVSTNVGRESLQLVGTAAMLIAGKYEEMYIPEIGDFVYICDNTFTSSELLKMEVDILCKLKWNLGRPLSIHFLRRYNKVARTQAEHHNLAKYFLEICLLEYELCHINPSIQAAAACCLSISILNEVFDPSKVWTKTLVHYSTYSYSDIKPV</sequence>
<protein>
    <recommendedName>
        <fullName evidence="5">Cyclin-like domain-containing protein</fullName>
    </recommendedName>
</protein>
<proteinExistence type="inferred from homology"/>
<comment type="caution">
    <text evidence="6">The sequence shown here is derived from an EMBL/GenBank/DDBJ whole genome shotgun (WGS) entry which is preliminary data.</text>
</comment>
<dbReference type="EMBL" id="VTPC01002352">
    <property type="protein sequence ID" value="KAF2900166.1"/>
    <property type="molecule type" value="Genomic_DNA"/>
</dbReference>